<keyword evidence="1" id="KW-1133">Transmembrane helix</keyword>
<protein>
    <submittedName>
        <fullName evidence="2">Uncharacterized protein</fullName>
    </submittedName>
</protein>
<organism evidence="2 3">
    <name type="scientific">Vitis vinifera</name>
    <name type="common">Grape</name>
    <dbReference type="NCBI Taxonomy" id="29760"/>
    <lineage>
        <taxon>Eukaryota</taxon>
        <taxon>Viridiplantae</taxon>
        <taxon>Streptophyta</taxon>
        <taxon>Embryophyta</taxon>
        <taxon>Tracheophyta</taxon>
        <taxon>Spermatophyta</taxon>
        <taxon>Magnoliopsida</taxon>
        <taxon>eudicotyledons</taxon>
        <taxon>Gunneridae</taxon>
        <taxon>Pentapetalae</taxon>
        <taxon>rosids</taxon>
        <taxon>Vitales</taxon>
        <taxon>Vitaceae</taxon>
        <taxon>Viteae</taxon>
        <taxon>Vitis</taxon>
    </lineage>
</organism>
<comment type="caution">
    <text evidence="2">The sequence shown here is derived from an EMBL/GenBank/DDBJ whole genome shotgun (WGS) entry which is preliminary data.</text>
</comment>
<reference evidence="2 3" key="1">
    <citation type="journal article" date="2018" name="PLoS Genet.">
        <title>Population sequencing reveals clonal diversity and ancestral inbreeding in the grapevine cultivar Chardonnay.</title>
        <authorList>
            <person name="Roach M.J."/>
            <person name="Johnson D.L."/>
            <person name="Bohlmann J."/>
            <person name="van Vuuren H.J."/>
            <person name="Jones S.J."/>
            <person name="Pretorius I.S."/>
            <person name="Schmidt S.A."/>
            <person name="Borneman A.R."/>
        </authorList>
    </citation>
    <scope>NUCLEOTIDE SEQUENCE [LARGE SCALE GENOMIC DNA]</scope>
    <source>
        <strain evidence="3">cv. Chardonnay</strain>
        <tissue evidence="2">Leaf</tissue>
    </source>
</reference>
<evidence type="ECO:0000256" key="1">
    <source>
        <dbReference type="SAM" id="Phobius"/>
    </source>
</evidence>
<evidence type="ECO:0000313" key="2">
    <source>
        <dbReference type="EMBL" id="RVX17127.1"/>
    </source>
</evidence>
<proteinExistence type="predicted"/>
<evidence type="ECO:0000313" key="3">
    <source>
        <dbReference type="Proteomes" id="UP000288805"/>
    </source>
</evidence>
<accession>A0A438K7D9</accession>
<feature type="transmembrane region" description="Helical" evidence="1">
    <location>
        <begin position="50"/>
        <end position="70"/>
    </location>
</feature>
<dbReference type="Proteomes" id="UP000288805">
    <property type="component" value="Unassembled WGS sequence"/>
</dbReference>
<sequence>MSMGIVQSPGVGRVLEWGALNSRAAVGEFWFFGTVGCLSRRFREDFWGELGASGGFGVTLGVLVGTLTLVRFPREKSRGSQSLGGYEKIFKEVWITYFSGIVQSILLRPVFYHFPILLDGGDLRSGPSSFSYILTKELKALKAKLKVWNKEIVGPQQRSLAMSRLESGKRRVQELVPSQGNLVEAKVKRVVAKGRR</sequence>
<name>A0A438K7D9_VITVI</name>
<dbReference type="AlphaFoldDB" id="A0A438K7D9"/>
<gene>
    <name evidence="2" type="ORF">CK203_003046</name>
</gene>
<dbReference type="EMBL" id="QGNW01000014">
    <property type="protein sequence ID" value="RVX17127.1"/>
    <property type="molecule type" value="Genomic_DNA"/>
</dbReference>
<keyword evidence="1" id="KW-0812">Transmembrane</keyword>
<keyword evidence="1" id="KW-0472">Membrane</keyword>